<evidence type="ECO:0000313" key="3">
    <source>
        <dbReference type="Proteomes" id="UP000737171"/>
    </source>
</evidence>
<name>A0ABX2ERI9_9BURK</name>
<feature type="domain" description="UspA" evidence="1">
    <location>
        <begin position="34"/>
        <end position="65"/>
    </location>
</feature>
<evidence type="ECO:0000259" key="1">
    <source>
        <dbReference type="Pfam" id="PF00582"/>
    </source>
</evidence>
<reference evidence="2 3" key="1">
    <citation type="submission" date="2020-05" db="EMBL/GenBank/DDBJ databases">
        <title>Aquincola sp. isolate from soil.</title>
        <authorList>
            <person name="Han J."/>
            <person name="Kim D.-U."/>
        </authorList>
    </citation>
    <scope>NUCLEOTIDE SEQUENCE [LARGE SCALE GENOMIC DNA]</scope>
    <source>
        <strain evidence="2 3">S2</strain>
    </source>
</reference>
<dbReference type="Proteomes" id="UP000737171">
    <property type="component" value="Unassembled WGS sequence"/>
</dbReference>
<keyword evidence="3" id="KW-1185">Reference proteome</keyword>
<dbReference type="SUPFAM" id="SSF52402">
    <property type="entry name" value="Adenine nucleotide alpha hydrolases-like"/>
    <property type="match status" value="1"/>
</dbReference>
<organism evidence="2 3">
    <name type="scientific">Pseudaquabacterium terrae</name>
    <dbReference type="NCBI Taxonomy" id="2732868"/>
    <lineage>
        <taxon>Bacteria</taxon>
        <taxon>Pseudomonadati</taxon>
        <taxon>Pseudomonadota</taxon>
        <taxon>Betaproteobacteria</taxon>
        <taxon>Burkholderiales</taxon>
        <taxon>Sphaerotilaceae</taxon>
        <taxon>Pseudaquabacterium</taxon>
    </lineage>
</organism>
<comment type="caution">
    <text evidence="2">The sequence shown here is derived from an EMBL/GenBank/DDBJ whole genome shotgun (WGS) entry which is preliminary data.</text>
</comment>
<dbReference type="EMBL" id="JABRWJ010000011">
    <property type="protein sequence ID" value="NRF71253.1"/>
    <property type="molecule type" value="Genomic_DNA"/>
</dbReference>
<dbReference type="InterPro" id="IPR006016">
    <property type="entry name" value="UspA"/>
</dbReference>
<dbReference type="Pfam" id="PF00582">
    <property type="entry name" value="Usp"/>
    <property type="match status" value="1"/>
</dbReference>
<protein>
    <submittedName>
        <fullName evidence="2">Universal stress protein</fullName>
    </submittedName>
</protein>
<gene>
    <name evidence="2" type="ORF">HLB44_30105</name>
</gene>
<sequence>MALRFAHQEWLIDEALRETFPASDPISPATSSERRHIVVATDFSKTSVAAVERAAQLAVTHGARLPASAG</sequence>
<dbReference type="RefSeq" id="WP_173132079.1">
    <property type="nucleotide sequence ID" value="NZ_JABRWJ010000011.1"/>
</dbReference>
<evidence type="ECO:0000313" key="2">
    <source>
        <dbReference type="EMBL" id="NRF71253.1"/>
    </source>
</evidence>
<proteinExistence type="predicted"/>
<dbReference type="Gene3D" id="3.40.50.12370">
    <property type="match status" value="1"/>
</dbReference>
<accession>A0ABX2ERI9</accession>